<dbReference type="CDD" id="cd16650">
    <property type="entry name" value="SP-RING_PIAS-like"/>
    <property type="match status" value="1"/>
</dbReference>
<dbReference type="InterPro" id="IPR004181">
    <property type="entry name" value="Znf_MIZ"/>
</dbReference>
<reference evidence="7 8" key="1">
    <citation type="submission" date="2024-04" db="EMBL/GenBank/DDBJ databases">
        <title>Tritrichomonas musculus Genome.</title>
        <authorList>
            <person name="Alves-Ferreira E."/>
            <person name="Grigg M."/>
            <person name="Lorenzi H."/>
            <person name="Galac M."/>
        </authorList>
    </citation>
    <scope>NUCLEOTIDE SEQUENCE [LARGE SCALE GENOMIC DNA]</scope>
    <source>
        <strain evidence="7 8">EAF2021</strain>
    </source>
</reference>
<evidence type="ECO:0000256" key="1">
    <source>
        <dbReference type="ARBA" id="ARBA00022723"/>
    </source>
</evidence>
<evidence type="ECO:0000256" key="5">
    <source>
        <dbReference type="SAM" id="MobiDB-lite"/>
    </source>
</evidence>
<gene>
    <name evidence="7" type="ORF">M9Y10_041223</name>
</gene>
<dbReference type="PROSITE" id="PS51044">
    <property type="entry name" value="ZF_SP_RING"/>
    <property type="match status" value="1"/>
</dbReference>
<evidence type="ECO:0000256" key="4">
    <source>
        <dbReference type="PROSITE-ProRule" id="PRU00452"/>
    </source>
</evidence>
<feature type="domain" description="SP-RING-type" evidence="6">
    <location>
        <begin position="293"/>
        <end position="374"/>
    </location>
</feature>
<evidence type="ECO:0000256" key="3">
    <source>
        <dbReference type="ARBA" id="ARBA00022833"/>
    </source>
</evidence>
<dbReference type="SUPFAM" id="SSF57850">
    <property type="entry name" value="RING/U-box"/>
    <property type="match status" value="1"/>
</dbReference>
<dbReference type="Pfam" id="PF02891">
    <property type="entry name" value="zf-MIZ"/>
    <property type="match status" value="1"/>
</dbReference>
<organism evidence="7 8">
    <name type="scientific">Tritrichomonas musculus</name>
    <dbReference type="NCBI Taxonomy" id="1915356"/>
    <lineage>
        <taxon>Eukaryota</taxon>
        <taxon>Metamonada</taxon>
        <taxon>Parabasalia</taxon>
        <taxon>Tritrichomonadida</taxon>
        <taxon>Tritrichomonadidae</taxon>
        <taxon>Tritrichomonas</taxon>
    </lineage>
</organism>
<evidence type="ECO:0000313" key="7">
    <source>
        <dbReference type="EMBL" id="KAK8885769.1"/>
    </source>
</evidence>
<keyword evidence="3" id="KW-0862">Zinc</keyword>
<dbReference type="EMBL" id="JAPFFF010000007">
    <property type="protein sequence ID" value="KAK8885769.1"/>
    <property type="molecule type" value="Genomic_DNA"/>
</dbReference>
<dbReference type="Proteomes" id="UP001470230">
    <property type="component" value="Unassembled WGS sequence"/>
</dbReference>
<keyword evidence="1" id="KW-0479">Metal-binding</keyword>
<evidence type="ECO:0000313" key="8">
    <source>
        <dbReference type="Proteomes" id="UP001470230"/>
    </source>
</evidence>
<name>A0ABR2K3U6_9EUKA</name>
<keyword evidence="2 4" id="KW-0863">Zinc-finger</keyword>
<dbReference type="Gene3D" id="3.30.40.10">
    <property type="entry name" value="Zinc/RING finger domain, C3HC4 (zinc finger)"/>
    <property type="match status" value="1"/>
</dbReference>
<dbReference type="PANTHER" id="PTHR10782:SF4">
    <property type="entry name" value="TONALLI, ISOFORM E"/>
    <property type="match status" value="1"/>
</dbReference>
<dbReference type="InterPro" id="IPR013083">
    <property type="entry name" value="Znf_RING/FYVE/PHD"/>
</dbReference>
<feature type="compositionally biased region" description="Polar residues" evidence="5">
    <location>
        <begin position="26"/>
        <end position="43"/>
    </location>
</feature>
<accession>A0ABR2K3U6</accession>
<feature type="region of interest" description="Disordered" evidence="5">
    <location>
        <begin position="1"/>
        <end position="45"/>
    </location>
</feature>
<evidence type="ECO:0000256" key="2">
    <source>
        <dbReference type="ARBA" id="ARBA00022771"/>
    </source>
</evidence>
<proteinExistence type="predicted"/>
<dbReference type="PANTHER" id="PTHR10782">
    <property type="entry name" value="ZINC FINGER MIZ DOMAIN-CONTAINING PROTEIN"/>
    <property type="match status" value="1"/>
</dbReference>
<protein>
    <recommendedName>
        <fullName evidence="6">SP-RING-type domain-containing protein</fullName>
    </recommendedName>
</protein>
<evidence type="ECO:0000259" key="6">
    <source>
        <dbReference type="PROSITE" id="PS51044"/>
    </source>
</evidence>
<comment type="caution">
    <text evidence="7">The sequence shown here is derived from an EMBL/GenBank/DDBJ whole genome shotgun (WGS) entry which is preliminary data.</text>
</comment>
<sequence length="401" mass="46179">MKKIRSFHLDSNHSPQNPPIAKPYNDVNNNAPRISNINPNQKSPLPFLNPKNKGTPFLSPMPRVPQKTNPRVNYFYHVPSKEEIIHLGRQNPQIVQYVMMQFKIPISSIEDFEAFVNSIQPNNVVILRNLQALFYQAIKNNPNSKNSDSSFKVATSPPVVQKIEYPFCDIRYFRAQTDQPMSLQPIQLGMSDFNFSIDIPPINSGNRIILQSFMANVNPPVVKWPQTLAIFINNILVKPPSIVHYSLIDLTCFGQVKSIRLCCSPEKDFFNIIIREASFRSFNDIVQELYNAPPSEEIFNGNELCLLCPLSGEMIKEPGKGRNCNHTQSFDLNAFLQVATFQRRWTCPICYQNLNFSDLIYSHETKKKIDMFKQFENDETFFDLQTADAFNYNDNDNYDDT</sequence>
<keyword evidence="8" id="KW-1185">Reference proteome</keyword>